<gene>
    <name evidence="2" type="ORF">CCACVL1_29482</name>
</gene>
<keyword evidence="3" id="KW-1185">Reference proteome</keyword>
<proteinExistence type="predicted"/>
<dbReference type="EMBL" id="AWWV01015646">
    <property type="protein sequence ID" value="OMO51943.1"/>
    <property type="molecule type" value="Genomic_DNA"/>
</dbReference>
<evidence type="ECO:0000313" key="3">
    <source>
        <dbReference type="Proteomes" id="UP000188268"/>
    </source>
</evidence>
<reference evidence="2 3" key="1">
    <citation type="submission" date="2013-09" db="EMBL/GenBank/DDBJ databases">
        <title>Corchorus capsularis genome sequencing.</title>
        <authorList>
            <person name="Alam M."/>
            <person name="Haque M.S."/>
            <person name="Islam M.S."/>
            <person name="Emdad E.M."/>
            <person name="Islam M.M."/>
            <person name="Ahmed B."/>
            <person name="Halim A."/>
            <person name="Hossen Q.M.M."/>
            <person name="Hossain M.Z."/>
            <person name="Ahmed R."/>
            <person name="Khan M.M."/>
            <person name="Islam R."/>
            <person name="Rashid M.M."/>
            <person name="Khan S.A."/>
            <person name="Rahman M.S."/>
            <person name="Alam M."/>
        </authorList>
    </citation>
    <scope>NUCLEOTIDE SEQUENCE [LARGE SCALE GENOMIC DNA]</scope>
    <source>
        <strain evidence="3">cv. CVL-1</strain>
        <tissue evidence="2">Whole seedling</tissue>
    </source>
</reference>
<name>A0A1R3G1J4_COCAP</name>
<dbReference type="Proteomes" id="UP000188268">
    <property type="component" value="Unassembled WGS sequence"/>
</dbReference>
<organism evidence="2 3">
    <name type="scientific">Corchorus capsularis</name>
    <name type="common">Jute</name>
    <dbReference type="NCBI Taxonomy" id="210143"/>
    <lineage>
        <taxon>Eukaryota</taxon>
        <taxon>Viridiplantae</taxon>
        <taxon>Streptophyta</taxon>
        <taxon>Embryophyta</taxon>
        <taxon>Tracheophyta</taxon>
        <taxon>Spermatophyta</taxon>
        <taxon>Magnoliopsida</taxon>
        <taxon>eudicotyledons</taxon>
        <taxon>Gunneridae</taxon>
        <taxon>Pentapetalae</taxon>
        <taxon>rosids</taxon>
        <taxon>malvids</taxon>
        <taxon>Malvales</taxon>
        <taxon>Malvaceae</taxon>
        <taxon>Grewioideae</taxon>
        <taxon>Apeibeae</taxon>
        <taxon>Corchorus</taxon>
    </lineage>
</organism>
<accession>A0A1R3G1J4</accession>
<dbReference type="AlphaFoldDB" id="A0A1R3G1J4"/>
<keyword evidence="1" id="KW-0472">Membrane</keyword>
<dbReference type="Gramene" id="OMO51943">
    <property type="protein sequence ID" value="OMO51943"/>
    <property type="gene ID" value="CCACVL1_29482"/>
</dbReference>
<evidence type="ECO:0000313" key="2">
    <source>
        <dbReference type="EMBL" id="OMO51943.1"/>
    </source>
</evidence>
<feature type="transmembrane region" description="Helical" evidence="1">
    <location>
        <begin position="49"/>
        <end position="68"/>
    </location>
</feature>
<comment type="caution">
    <text evidence="2">The sequence shown here is derived from an EMBL/GenBank/DDBJ whole genome shotgun (WGS) entry which is preliminary data.</text>
</comment>
<protein>
    <submittedName>
        <fullName evidence="2">Uncharacterized protein</fullName>
    </submittedName>
</protein>
<keyword evidence="1" id="KW-0812">Transmembrane</keyword>
<evidence type="ECO:0000256" key="1">
    <source>
        <dbReference type="SAM" id="Phobius"/>
    </source>
</evidence>
<sequence length="111" mass="12569">MEKKRTLSDVEEAAALLWDGEASVDGGIQGQQRHGAWWNKLRRLSFREAMVSVLGPFYGFLICLMHLGSERRAAHSCESEFARLLPEAGNFRRSFTIYWEAAKGVPRIIEG</sequence>
<keyword evidence="1" id="KW-1133">Transmembrane helix</keyword>